<feature type="region of interest" description="Disordered" evidence="6">
    <location>
        <begin position="354"/>
        <end position="523"/>
    </location>
</feature>
<dbReference type="SUPFAM" id="SSF56112">
    <property type="entry name" value="Protein kinase-like (PK-like)"/>
    <property type="match status" value="1"/>
</dbReference>
<dbReference type="Gene3D" id="1.10.510.10">
    <property type="entry name" value="Transferase(Phosphotransferase) domain 1"/>
    <property type="match status" value="1"/>
</dbReference>
<feature type="domain" description="Protein kinase" evidence="7">
    <location>
        <begin position="793"/>
        <end position="1153"/>
    </location>
</feature>
<keyword evidence="4" id="KW-0067">ATP-binding</keyword>
<keyword evidence="2" id="KW-0547">Nucleotide-binding</keyword>
<accession>A0ABR3W9N3</accession>
<evidence type="ECO:0000313" key="8">
    <source>
        <dbReference type="EMBL" id="KAL1856903.1"/>
    </source>
</evidence>
<dbReference type="Gene3D" id="3.30.200.20">
    <property type="entry name" value="Phosphorylase Kinase, domain 1"/>
    <property type="match status" value="1"/>
</dbReference>
<evidence type="ECO:0000256" key="2">
    <source>
        <dbReference type="ARBA" id="ARBA00022741"/>
    </source>
</evidence>
<keyword evidence="3" id="KW-0418">Kinase</keyword>
<feature type="region of interest" description="Disordered" evidence="6">
    <location>
        <begin position="1164"/>
        <end position="1198"/>
    </location>
</feature>
<reference evidence="8 9" key="1">
    <citation type="journal article" date="2024" name="IMA Fungus">
        <title>IMA Genome - F19 : A genome assembly and annotation guide to empower mycologists, including annotated draft genome sequences of Ceratocystis pirilliformis, Diaporthe australafricana, Fusarium ophioides, Paecilomyces lecythidis, and Sporothrix stenoceras.</title>
        <authorList>
            <person name="Aylward J."/>
            <person name="Wilson A.M."/>
            <person name="Visagie C.M."/>
            <person name="Spraker J."/>
            <person name="Barnes I."/>
            <person name="Buitendag C."/>
            <person name="Ceriani C."/>
            <person name="Del Mar Angel L."/>
            <person name="du Plessis D."/>
            <person name="Fuchs T."/>
            <person name="Gasser K."/>
            <person name="Kramer D."/>
            <person name="Li W."/>
            <person name="Munsamy K."/>
            <person name="Piso A."/>
            <person name="Price J.L."/>
            <person name="Sonnekus B."/>
            <person name="Thomas C."/>
            <person name="van der Nest A."/>
            <person name="van Dijk A."/>
            <person name="van Heerden A."/>
            <person name="van Vuuren N."/>
            <person name="Yilmaz N."/>
            <person name="Duong T.A."/>
            <person name="van der Merwe N.A."/>
            <person name="Wingfield M.J."/>
            <person name="Wingfield B.D."/>
        </authorList>
    </citation>
    <scope>NUCLEOTIDE SEQUENCE [LARGE SCALE GENOMIC DNA]</scope>
    <source>
        <strain evidence="8 9">CMW 18300</strain>
    </source>
</reference>
<dbReference type="InterPro" id="IPR008271">
    <property type="entry name" value="Ser/Thr_kinase_AS"/>
</dbReference>
<feature type="compositionally biased region" description="Low complexity" evidence="6">
    <location>
        <begin position="510"/>
        <end position="519"/>
    </location>
</feature>
<feature type="compositionally biased region" description="Low complexity" evidence="6">
    <location>
        <begin position="387"/>
        <end position="399"/>
    </location>
</feature>
<dbReference type="PANTHER" id="PTHR11042:SF196">
    <property type="entry name" value="MITOSIS INHIBITOR PROTEIN KINASE SWE1"/>
    <property type="match status" value="1"/>
</dbReference>
<evidence type="ECO:0000313" key="9">
    <source>
        <dbReference type="Proteomes" id="UP001583177"/>
    </source>
</evidence>
<dbReference type="EMBL" id="JAWRVE010000118">
    <property type="protein sequence ID" value="KAL1856903.1"/>
    <property type="molecule type" value="Genomic_DNA"/>
</dbReference>
<evidence type="ECO:0000256" key="4">
    <source>
        <dbReference type="ARBA" id="ARBA00022840"/>
    </source>
</evidence>
<dbReference type="EC" id="2.7.11.1" evidence="8"/>
<dbReference type="InterPro" id="IPR011009">
    <property type="entry name" value="Kinase-like_dom_sf"/>
</dbReference>
<protein>
    <submittedName>
        <fullName evidence="8">Mitosis inhibitor protein kinase swe1</fullName>
        <ecNumber evidence="8">2.7.11.1</ecNumber>
    </submittedName>
</protein>
<keyword evidence="1 8" id="KW-0808">Transferase</keyword>
<dbReference type="PROSITE" id="PS50011">
    <property type="entry name" value="PROTEIN_KINASE_DOM"/>
    <property type="match status" value="1"/>
</dbReference>
<feature type="compositionally biased region" description="Polar residues" evidence="6">
    <location>
        <begin position="131"/>
        <end position="147"/>
    </location>
</feature>
<evidence type="ECO:0000256" key="6">
    <source>
        <dbReference type="SAM" id="MobiDB-lite"/>
    </source>
</evidence>
<proteinExistence type="inferred from homology"/>
<evidence type="ECO:0000259" key="7">
    <source>
        <dbReference type="PROSITE" id="PS50011"/>
    </source>
</evidence>
<dbReference type="Pfam" id="PF00069">
    <property type="entry name" value="Pkinase"/>
    <property type="match status" value="1"/>
</dbReference>
<organism evidence="8 9">
    <name type="scientific">Diaporthe australafricana</name>
    <dbReference type="NCBI Taxonomy" id="127596"/>
    <lineage>
        <taxon>Eukaryota</taxon>
        <taxon>Fungi</taxon>
        <taxon>Dikarya</taxon>
        <taxon>Ascomycota</taxon>
        <taxon>Pezizomycotina</taxon>
        <taxon>Sordariomycetes</taxon>
        <taxon>Sordariomycetidae</taxon>
        <taxon>Diaporthales</taxon>
        <taxon>Diaporthaceae</taxon>
        <taxon>Diaporthe</taxon>
    </lineage>
</organism>
<evidence type="ECO:0000256" key="3">
    <source>
        <dbReference type="ARBA" id="ARBA00022777"/>
    </source>
</evidence>
<gene>
    <name evidence="8" type="primary">SWE1</name>
    <name evidence="8" type="ORF">Daus18300_010557</name>
</gene>
<keyword evidence="9" id="KW-1185">Reference proteome</keyword>
<dbReference type="Proteomes" id="UP001583177">
    <property type="component" value="Unassembled WGS sequence"/>
</dbReference>
<dbReference type="GO" id="GO:0004674">
    <property type="term" value="F:protein serine/threonine kinase activity"/>
    <property type="evidence" value="ECO:0007669"/>
    <property type="project" value="UniProtKB-EC"/>
</dbReference>
<comment type="caution">
    <text evidence="8">The sequence shown here is derived from an EMBL/GenBank/DDBJ whole genome shotgun (WGS) entry which is preliminary data.</text>
</comment>
<feature type="region of interest" description="Disordered" evidence="6">
    <location>
        <begin position="104"/>
        <end position="189"/>
    </location>
</feature>
<feature type="region of interest" description="Disordered" evidence="6">
    <location>
        <begin position="667"/>
        <end position="686"/>
    </location>
</feature>
<dbReference type="InterPro" id="IPR050339">
    <property type="entry name" value="CC_SR_Kinase"/>
</dbReference>
<dbReference type="PANTHER" id="PTHR11042">
    <property type="entry name" value="EUKARYOTIC TRANSLATION INITIATION FACTOR 2-ALPHA KINASE EIF2-ALPHA KINASE -RELATED"/>
    <property type="match status" value="1"/>
</dbReference>
<comment type="similarity">
    <text evidence="5">Belongs to the protein kinase superfamily. Ser/Thr protein kinase family. GCN2 subfamily.</text>
</comment>
<dbReference type="PROSITE" id="PS00108">
    <property type="entry name" value="PROTEIN_KINASE_ST"/>
    <property type="match status" value="1"/>
</dbReference>
<name>A0ABR3W9N3_9PEZI</name>
<dbReference type="InterPro" id="IPR000719">
    <property type="entry name" value="Prot_kinase_dom"/>
</dbReference>
<feature type="region of interest" description="Disordered" evidence="6">
    <location>
        <begin position="274"/>
        <end position="323"/>
    </location>
</feature>
<sequence length="1198" mass="129947">MSYSNGSGGTLTLPSPNSVHHVDVTAAVRSLRRSISRSPSKFNLVRAAASQGSDGSLSSPNSPSPCRVIQRPMPPASAPHLSHQYSQSNLATPFRAGVKLSLRSGKPKAASAKPISRAHRVSPKSPIKRALSNTTDSGNSTLSSSPPTAEPLAGQENDLFGNFPMTLSPTSRKSSEKHHSRHSMHLDVSGASKNTFPRLFDFTTDSIPSNSISPLKRSDAVMNPDQAYVDNPVAKRRSLHGISNFPMEETDIFDASSPAPQFFEIHEDPNREYDLGNGGSIFRDNLASPTPAAMPRRSDSLRKSTLQQRQDDRSSSSWGRRQGEKHLAQLGAEATTPNARNRPRVSLDQFVQPALPRDSPFSTQPPLPNPSLHMLDRHNPPPQPHPLSRSLTTSSSNSSIADDSPTHIPVQFDKPRAHPFAKSLPVGARPAHDGGNRNTATPAYKSARPLQDAFKSTGLISKVNRNPEKEPLFGGSKAIMPDTPCKKPIYPSNTYPPSSGGGKGRHRHSFGSPSSPFAPGRKDNNFVLGEPEKVASLFRPLQSGHTRKGSIFNFDSDIDPQSFADIEFPPTPTKSVLFRSLGNSRSVGAVGETPFARPMPAPVSAVGFRDRRPTPDPMCKLAPFKKSATATGKADQTSFGAANTTAALEGDLSSPLSESFLSFGDSRARRGSHLTPKPLKLHSTTPTLSSQKKVEFAETTYVITASPLGPLDNLRASSPKTPCDNSNLMPPDPSSLSISNHEAPGNTTFGSFPPATPTSRQVDRFGFADRRMSITPVNGQGPSDIDMVLNSLFDDVELIGKGEFSQVFKATETSEPKTAASINGTPGTPPTPSQARVFAVKKTRLPFFGAKDRESKLREVNILKALRGRPHVLQYVDSWEKQFHLYIQTEYCEEGSLSEFLGNVGSAGRLDDFRIWKILVEASMGLQSIHEAGFIHLDFKPANVLINYEGTLKIGDFGLATTWPAARGIEGEGDRRYIAPEILQGKYDKPADVFALGLIMFEIASNVWLPDNGPHWLALREGNFSAVPTGPLTGSEADALLRDATGMPIVGDLDATTEVSPLPQDEYSIGEARSHADDSRQNFPFNFATSSTHDASNLFGTPKRVELEHPPHFMIDAAHLNSLDNIVQWMLAAEPADRPSIQQVLDVESVRWITTHRRAGATVFEGNWGPQESGHVDDNWAPQDDEDDDQSDTVMTDA</sequence>
<evidence type="ECO:0000256" key="1">
    <source>
        <dbReference type="ARBA" id="ARBA00022679"/>
    </source>
</evidence>
<evidence type="ECO:0000256" key="5">
    <source>
        <dbReference type="ARBA" id="ARBA00037982"/>
    </source>
</evidence>